<evidence type="ECO:0000256" key="1">
    <source>
        <dbReference type="SAM" id="Phobius"/>
    </source>
</evidence>
<feature type="transmembrane region" description="Helical" evidence="1">
    <location>
        <begin position="34"/>
        <end position="51"/>
    </location>
</feature>
<dbReference type="SMART" id="SM00507">
    <property type="entry name" value="HNHc"/>
    <property type="match status" value="1"/>
</dbReference>
<dbReference type="GO" id="GO:0003676">
    <property type="term" value="F:nucleic acid binding"/>
    <property type="evidence" value="ECO:0007669"/>
    <property type="project" value="InterPro"/>
</dbReference>
<sequence length="199" mass="22746">MRIEILIFGITALILVNIYTEGKYIKLLTGYKKYYQMAGIALGALFLYYLIKKNPLSAFSLISTTNDYLKYLPIDKNTTTILNPILDFTKKQTFYNDQTQQSMYPYEKKIMNSGGNNNGNNDIGNNDSVKKVKRSVSETKKKFVAARQGWKCGDCQDQLNAWFEVDHKIRLEYGGSNHVDNLVALCRDCHGKKTTIENL</sequence>
<protein>
    <recommendedName>
        <fullName evidence="2">HNH nuclease domain-containing protein</fullName>
    </recommendedName>
</protein>
<dbReference type="InterPro" id="IPR002711">
    <property type="entry name" value="HNH"/>
</dbReference>
<keyword evidence="1" id="KW-0472">Membrane</keyword>
<dbReference type="Pfam" id="PF01844">
    <property type="entry name" value="HNH"/>
    <property type="match status" value="1"/>
</dbReference>
<keyword evidence="1" id="KW-1133">Transmembrane helix</keyword>
<evidence type="ECO:0000313" key="3">
    <source>
        <dbReference type="EMBL" id="QHT85974.1"/>
    </source>
</evidence>
<dbReference type="EMBL" id="MN740057">
    <property type="protein sequence ID" value="QHT85974.1"/>
    <property type="molecule type" value="Genomic_DNA"/>
</dbReference>
<reference evidence="3" key="1">
    <citation type="journal article" date="2020" name="Nature">
        <title>Giant virus diversity and host interactions through global metagenomics.</title>
        <authorList>
            <person name="Schulz F."/>
            <person name="Roux S."/>
            <person name="Paez-Espino D."/>
            <person name="Jungbluth S."/>
            <person name="Walsh D.A."/>
            <person name="Denef V.J."/>
            <person name="McMahon K.D."/>
            <person name="Konstantinidis K.T."/>
            <person name="Eloe-Fadrosh E.A."/>
            <person name="Kyrpides N.C."/>
            <person name="Woyke T."/>
        </authorList>
    </citation>
    <scope>NUCLEOTIDE SEQUENCE</scope>
    <source>
        <strain evidence="3">GVMAG-M-3300023184-184</strain>
    </source>
</reference>
<dbReference type="GO" id="GO:0004519">
    <property type="term" value="F:endonuclease activity"/>
    <property type="evidence" value="ECO:0007669"/>
    <property type="project" value="InterPro"/>
</dbReference>
<dbReference type="Gene3D" id="1.10.30.50">
    <property type="match status" value="1"/>
</dbReference>
<proteinExistence type="predicted"/>
<organism evidence="3">
    <name type="scientific">viral metagenome</name>
    <dbReference type="NCBI Taxonomy" id="1070528"/>
    <lineage>
        <taxon>unclassified sequences</taxon>
        <taxon>metagenomes</taxon>
        <taxon>organismal metagenomes</taxon>
    </lineage>
</organism>
<dbReference type="CDD" id="cd00085">
    <property type="entry name" value="HNHc"/>
    <property type="match status" value="1"/>
</dbReference>
<feature type="transmembrane region" description="Helical" evidence="1">
    <location>
        <begin position="5"/>
        <end position="22"/>
    </location>
</feature>
<feature type="domain" description="HNH nuclease" evidence="2">
    <location>
        <begin position="139"/>
        <end position="191"/>
    </location>
</feature>
<accession>A0A6C0HZE5</accession>
<evidence type="ECO:0000259" key="2">
    <source>
        <dbReference type="SMART" id="SM00507"/>
    </source>
</evidence>
<dbReference type="InterPro" id="IPR003615">
    <property type="entry name" value="HNH_nuc"/>
</dbReference>
<keyword evidence="1" id="KW-0812">Transmembrane</keyword>
<name>A0A6C0HZE5_9ZZZZ</name>
<dbReference type="GO" id="GO:0008270">
    <property type="term" value="F:zinc ion binding"/>
    <property type="evidence" value="ECO:0007669"/>
    <property type="project" value="InterPro"/>
</dbReference>
<dbReference type="AlphaFoldDB" id="A0A6C0HZE5"/>